<dbReference type="Gene3D" id="2.40.160.50">
    <property type="entry name" value="membrane protein fhac: a member of the omp85/tpsb transporter family"/>
    <property type="match status" value="1"/>
</dbReference>
<keyword evidence="5" id="KW-0472">Membrane</keyword>
<evidence type="ECO:0000256" key="4">
    <source>
        <dbReference type="ARBA" id="ARBA00022729"/>
    </source>
</evidence>
<feature type="domain" description="Bacterial surface antigen (D15)" evidence="8">
    <location>
        <begin position="380"/>
        <end position="684"/>
    </location>
</feature>
<feature type="compositionally biased region" description="Low complexity" evidence="7">
    <location>
        <begin position="77"/>
        <end position="97"/>
    </location>
</feature>
<evidence type="ECO:0000256" key="7">
    <source>
        <dbReference type="SAM" id="MobiDB-lite"/>
    </source>
</evidence>
<dbReference type="Gene3D" id="3.10.20.310">
    <property type="entry name" value="membrane protein fhac"/>
    <property type="match status" value="2"/>
</dbReference>
<dbReference type="PANTHER" id="PTHR12815:SF47">
    <property type="entry name" value="TRANSLOCATION AND ASSEMBLY MODULE SUBUNIT TAMA"/>
    <property type="match status" value="1"/>
</dbReference>
<proteinExistence type="predicted"/>
<evidence type="ECO:0000313" key="10">
    <source>
        <dbReference type="EMBL" id="EFV93855.1"/>
    </source>
</evidence>
<dbReference type="HOGENOM" id="CLU_018618_2_0_4"/>
<keyword evidence="4" id="KW-0732">Signal</keyword>
<keyword evidence="3" id="KW-0812">Transmembrane</keyword>
<keyword evidence="6" id="KW-0998">Cell outer membrane</keyword>
<gene>
    <name evidence="10" type="ORF">HMPREF0551_1970</name>
</gene>
<keyword evidence="2" id="KW-1134">Transmembrane beta strand</keyword>
<evidence type="ECO:0000256" key="1">
    <source>
        <dbReference type="ARBA" id="ARBA00004370"/>
    </source>
</evidence>
<dbReference type="InterPro" id="IPR039910">
    <property type="entry name" value="D15-like"/>
</dbReference>
<name>E7RZ56_9BURK</name>
<sequence length="684" mass="74982">MLWYVVLSCCTGLPCADVMKKIVLDRWLGLATVLALAGGASVAQAAGLRSGNFPGLQAGGDMSAWRLAADDSTQAPEAGQTGASASSSSSGQEAAPADQASGTTAAGKSAEAERKSGGVSELLEHNNYRFDIDAPSSFVSTIRDSTLVGRWQHRKDYDPVQFDGLVSKLHDEVLAIVQAEGYFEPRIEIDAEEPDRVKLTLKPGNRTKVSELDIQIEGQGTQNRALANVKRRFGMAVGDPFVSSNWQSGKSALIDAMKRQGYLRARIARSTAQVDAAAAKARLTVVVDSGDRIAFGKVEVQGLSRYPEKIITDLQPFHEGDAYTDAALQTFQERLREAGYFSSVSAVPDTLALQEDPSLKAVPIRLVVEELKRHRLVYGLGYSTDDGFRGQVGFQDRSLFGLQMEASLVMSERRQRAFTNFRTPYDAEDRYYGFGGRVEREDEKGVVTFNSNAYVGYGQRERDIEAFTSLQLQQEEIHFRQSGQRDGVKALVLGKAWTLQRFDSQLNPSRGYGVKFEISGASKHALSDATFTRFYTSMVGFKPLSKNSPVWRNGTFIGRVEFGVVNAGSRFGIPSENLFRAGGIGSLRGYGYRSLGLNVNNSVIGQRYLAIGSLEYQHRITEMLSLGVFYDYGNVTDAWRSFDAVSGYGAGLQVRTPVGPVKLDLAYGQAIHRYRVHFSIGFSF</sequence>
<keyword evidence="11" id="KW-1185">Reference proteome</keyword>
<dbReference type="STRING" id="887898.HMPREF0551_1970"/>
<dbReference type="PANTHER" id="PTHR12815">
    <property type="entry name" value="SORTING AND ASSEMBLY MACHINERY SAMM50 PROTEIN FAMILY MEMBER"/>
    <property type="match status" value="1"/>
</dbReference>
<reference evidence="10 11" key="1">
    <citation type="submission" date="2010-12" db="EMBL/GenBank/DDBJ databases">
        <authorList>
            <person name="Muzny D."/>
            <person name="Qin X."/>
            <person name="Deng J."/>
            <person name="Jiang H."/>
            <person name="Liu Y."/>
            <person name="Qu J."/>
            <person name="Song X.-Z."/>
            <person name="Zhang L."/>
            <person name="Thornton R."/>
            <person name="Coyle M."/>
            <person name="Francisco L."/>
            <person name="Jackson L."/>
            <person name="Javaid M."/>
            <person name="Korchina V."/>
            <person name="Kovar C."/>
            <person name="Mata R."/>
            <person name="Mathew T."/>
            <person name="Ngo R."/>
            <person name="Nguyen L."/>
            <person name="Nguyen N."/>
            <person name="Okwuonu G."/>
            <person name="Ongeri F."/>
            <person name="Pham C."/>
            <person name="Simmons D."/>
            <person name="Wilczek-Boney K."/>
            <person name="Hale W."/>
            <person name="Jakkamsetti A."/>
            <person name="Pham P."/>
            <person name="Ruth R."/>
            <person name="San Lucas F."/>
            <person name="Warren J."/>
            <person name="Zhang J."/>
            <person name="Zhao Z."/>
            <person name="Zhou C."/>
            <person name="Zhu D."/>
            <person name="Lee S."/>
            <person name="Bess C."/>
            <person name="Blankenburg K."/>
            <person name="Forbes L."/>
            <person name="Fu Q."/>
            <person name="Gubbala S."/>
            <person name="Hirani K."/>
            <person name="Jayaseelan J.C."/>
            <person name="Lara F."/>
            <person name="Munidasa M."/>
            <person name="Palculict T."/>
            <person name="Patil S."/>
            <person name="Pu L.-L."/>
            <person name="Saada N."/>
            <person name="Tang L."/>
            <person name="Weissenberger G."/>
            <person name="Zhu Y."/>
            <person name="Hemphill L."/>
            <person name="Shang Y."/>
            <person name="Youmans B."/>
            <person name="Ayvaz T."/>
            <person name="Ross M."/>
            <person name="Santibanez J."/>
            <person name="Aqrawi P."/>
            <person name="Gross S."/>
            <person name="Joshi V."/>
            <person name="Fowler G."/>
            <person name="Nazareth L."/>
            <person name="Reid J."/>
            <person name="Worley K."/>
            <person name="Petrosino J."/>
            <person name="Highlander S."/>
            <person name="Gibbs R."/>
        </authorList>
    </citation>
    <scope>NUCLEOTIDE SEQUENCE [LARGE SCALE GENOMIC DNA]</scope>
    <source>
        <strain evidence="10 11">ATCC 51599</strain>
    </source>
</reference>
<dbReference type="AlphaFoldDB" id="E7RZ56"/>
<dbReference type="GO" id="GO:0019867">
    <property type="term" value="C:outer membrane"/>
    <property type="evidence" value="ECO:0007669"/>
    <property type="project" value="InterPro"/>
</dbReference>
<comment type="subcellular location">
    <subcellularLocation>
        <location evidence="1">Membrane</location>
    </subcellularLocation>
</comment>
<organism evidence="10 11">
    <name type="scientific">Lautropia mirabilis ATCC 51599</name>
    <dbReference type="NCBI Taxonomy" id="887898"/>
    <lineage>
        <taxon>Bacteria</taxon>
        <taxon>Pseudomonadati</taxon>
        <taxon>Pseudomonadota</taxon>
        <taxon>Betaproteobacteria</taxon>
        <taxon>Burkholderiales</taxon>
        <taxon>Burkholderiaceae</taxon>
        <taxon>Lautropia</taxon>
    </lineage>
</organism>
<dbReference type="Pfam" id="PF07244">
    <property type="entry name" value="POTRA"/>
    <property type="match status" value="1"/>
</dbReference>
<feature type="region of interest" description="Disordered" evidence="7">
    <location>
        <begin position="71"/>
        <end position="117"/>
    </location>
</feature>
<dbReference type="Pfam" id="PF01103">
    <property type="entry name" value="Omp85"/>
    <property type="match status" value="1"/>
</dbReference>
<evidence type="ECO:0000256" key="3">
    <source>
        <dbReference type="ARBA" id="ARBA00022692"/>
    </source>
</evidence>
<dbReference type="InterPro" id="IPR010827">
    <property type="entry name" value="BamA/TamA_POTRA"/>
</dbReference>
<evidence type="ECO:0000256" key="6">
    <source>
        <dbReference type="ARBA" id="ARBA00023237"/>
    </source>
</evidence>
<evidence type="ECO:0000259" key="8">
    <source>
        <dbReference type="Pfam" id="PF01103"/>
    </source>
</evidence>
<dbReference type="InterPro" id="IPR000184">
    <property type="entry name" value="Bac_surfAg_D15"/>
</dbReference>
<protein>
    <submittedName>
        <fullName evidence="10">Outer membrane protein, OMP85 family</fullName>
    </submittedName>
</protein>
<accession>E7RZ56</accession>
<evidence type="ECO:0000313" key="11">
    <source>
        <dbReference type="Proteomes" id="UP000011021"/>
    </source>
</evidence>
<dbReference type="EMBL" id="AEQP01000022">
    <property type="protein sequence ID" value="EFV93855.1"/>
    <property type="molecule type" value="Genomic_DNA"/>
</dbReference>
<dbReference type="eggNOG" id="COG0729">
    <property type="taxonomic scope" value="Bacteria"/>
</dbReference>
<comment type="caution">
    <text evidence="10">The sequence shown here is derived from an EMBL/GenBank/DDBJ whole genome shotgun (WGS) entry which is preliminary data.</text>
</comment>
<evidence type="ECO:0000256" key="2">
    <source>
        <dbReference type="ARBA" id="ARBA00022452"/>
    </source>
</evidence>
<evidence type="ECO:0000259" key="9">
    <source>
        <dbReference type="Pfam" id="PF07244"/>
    </source>
</evidence>
<dbReference type="Proteomes" id="UP000011021">
    <property type="component" value="Unassembled WGS sequence"/>
</dbReference>
<evidence type="ECO:0000256" key="5">
    <source>
        <dbReference type="ARBA" id="ARBA00023136"/>
    </source>
</evidence>
<feature type="domain" description="POTRA" evidence="9">
    <location>
        <begin position="295"/>
        <end position="370"/>
    </location>
</feature>